<dbReference type="PROSITE" id="PS00194">
    <property type="entry name" value="THIOREDOXIN_1"/>
    <property type="match status" value="1"/>
</dbReference>
<evidence type="ECO:0000256" key="9">
    <source>
        <dbReference type="RuleBase" id="RU004208"/>
    </source>
</evidence>
<dbReference type="Pfam" id="PF07749">
    <property type="entry name" value="ERp29"/>
    <property type="match status" value="1"/>
</dbReference>
<evidence type="ECO:0000256" key="4">
    <source>
        <dbReference type="ARBA" id="ARBA00022729"/>
    </source>
</evidence>
<evidence type="ECO:0000256" key="5">
    <source>
        <dbReference type="ARBA" id="ARBA00022737"/>
    </source>
</evidence>
<dbReference type="GO" id="GO:0005783">
    <property type="term" value="C:endoplasmic reticulum"/>
    <property type="evidence" value="ECO:0007669"/>
    <property type="project" value="InterPro"/>
</dbReference>
<dbReference type="EC" id="5.3.4.1" evidence="3"/>
<keyword evidence="8" id="KW-0676">Redox-active center</keyword>
<dbReference type="NCBIfam" id="TIGR01126">
    <property type="entry name" value="pdi_dom"/>
    <property type="match status" value="2"/>
</dbReference>
<dbReference type="EMBL" id="CYKH01001807">
    <property type="protein sequence ID" value="CUG90289.1"/>
    <property type="molecule type" value="Genomic_DNA"/>
</dbReference>
<comment type="catalytic activity">
    <reaction evidence="1">
        <text>Catalyzes the rearrangement of -S-S- bonds in proteins.</text>
        <dbReference type="EC" id="5.3.4.1"/>
    </reaction>
</comment>
<name>A0A0S4JJE1_BODSA</name>
<dbReference type="InterPro" id="IPR051063">
    <property type="entry name" value="PDI"/>
</dbReference>
<gene>
    <name evidence="12" type="ORF">BSAL_25940</name>
</gene>
<dbReference type="InterPro" id="IPR017937">
    <property type="entry name" value="Thioredoxin_CS"/>
</dbReference>
<dbReference type="VEuPathDB" id="TriTrypDB:BSAL_25940"/>
<accession>A0A0S4JJE1</accession>
<dbReference type="InterPro" id="IPR036249">
    <property type="entry name" value="Thioredoxin-like_sf"/>
</dbReference>
<dbReference type="FunFam" id="3.40.30.10:FF:000032">
    <property type="entry name" value="Protein disulfide-isomerase A6 homolog"/>
    <property type="match status" value="1"/>
</dbReference>
<feature type="domain" description="Thioredoxin" evidence="11">
    <location>
        <begin position="106"/>
        <end position="261"/>
    </location>
</feature>
<evidence type="ECO:0000256" key="7">
    <source>
        <dbReference type="ARBA" id="ARBA00023235"/>
    </source>
</evidence>
<keyword evidence="4 10" id="KW-0732">Signal</keyword>
<evidence type="ECO:0000256" key="10">
    <source>
        <dbReference type="SAM" id="SignalP"/>
    </source>
</evidence>
<dbReference type="Gene3D" id="1.20.1150.12">
    <property type="entry name" value="Endoplasmic reticulum resident protein 29, C-terminal domain"/>
    <property type="match status" value="1"/>
</dbReference>
<organism evidence="12 13">
    <name type="scientific">Bodo saltans</name>
    <name type="common">Flagellated protozoan</name>
    <dbReference type="NCBI Taxonomy" id="75058"/>
    <lineage>
        <taxon>Eukaryota</taxon>
        <taxon>Discoba</taxon>
        <taxon>Euglenozoa</taxon>
        <taxon>Kinetoplastea</taxon>
        <taxon>Metakinetoplastina</taxon>
        <taxon>Eubodonida</taxon>
        <taxon>Bodonidae</taxon>
        <taxon>Bodo</taxon>
    </lineage>
</organism>
<evidence type="ECO:0000259" key="11">
    <source>
        <dbReference type="PROSITE" id="PS51352"/>
    </source>
</evidence>
<dbReference type="InterPro" id="IPR011679">
    <property type="entry name" value="ERp29_C"/>
</dbReference>
<dbReference type="PRINTS" id="PR00421">
    <property type="entry name" value="THIOREDOXIN"/>
</dbReference>
<evidence type="ECO:0000256" key="3">
    <source>
        <dbReference type="ARBA" id="ARBA00012723"/>
    </source>
</evidence>
<keyword evidence="6" id="KW-1015">Disulfide bond</keyword>
<dbReference type="PANTHER" id="PTHR45672:SF11">
    <property type="entry name" value="PROTEIN DISULFIDE-ISOMERASE C17H9.14C"/>
    <property type="match status" value="1"/>
</dbReference>
<evidence type="ECO:0000313" key="12">
    <source>
        <dbReference type="EMBL" id="CUG90289.1"/>
    </source>
</evidence>
<dbReference type="GO" id="GO:0003756">
    <property type="term" value="F:protein disulfide isomerase activity"/>
    <property type="evidence" value="ECO:0007669"/>
    <property type="project" value="UniProtKB-EC"/>
</dbReference>
<keyword evidence="13" id="KW-1185">Reference proteome</keyword>
<dbReference type="OrthoDB" id="427280at2759"/>
<evidence type="ECO:0000256" key="1">
    <source>
        <dbReference type="ARBA" id="ARBA00001182"/>
    </source>
</evidence>
<dbReference type="Gene3D" id="3.40.30.10">
    <property type="entry name" value="Glutaredoxin"/>
    <property type="match status" value="2"/>
</dbReference>
<dbReference type="PANTHER" id="PTHR45672">
    <property type="entry name" value="PROTEIN DISULFIDE-ISOMERASE C17H9.14C-RELATED"/>
    <property type="match status" value="1"/>
</dbReference>
<dbReference type="Pfam" id="PF00085">
    <property type="entry name" value="Thioredoxin"/>
    <property type="match status" value="2"/>
</dbReference>
<dbReference type="Proteomes" id="UP000051952">
    <property type="component" value="Unassembled WGS sequence"/>
</dbReference>
<dbReference type="InterPro" id="IPR013766">
    <property type="entry name" value="Thioredoxin_domain"/>
</dbReference>
<dbReference type="CDD" id="cd02998">
    <property type="entry name" value="PDI_a_ERp38"/>
    <property type="match status" value="2"/>
</dbReference>
<dbReference type="SUPFAM" id="SSF52833">
    <property type="entry name" value="Thioredoxin-like"/>
    <property type="match status" value="2"/>
</dbReference>
<dbReference type="GO" id="GO:0006457">
    <property type="term" value="P:protein folding"/>
    <property type="evidence" value="ECO:0007669"/>
    <property type="project" value="TreeGrafter"/>
</dbReference>
<dbReference type="PROSITE" id="PS51352">
    <property type="entry name" value="THIOREDOXIN_2"/>
    <property type="match status" value="1"/>
</dbReference>
<keyword evidence="5" id="KW-0677">Repeat</keyword>
<reference evidence="13" key="1">
    <citation type="submission" date="2015-09" db="EMBL/GenBank/DDBJ databases">
        <authorList>
            <consortium name="Pathogen Informatics"/>
        </authorList>
    </citation>
    <scope>NUCLEOTIDE SEQUENCE [LARGE SCALE GENOMIC DNA]</scope>
    <source>
        <strain evidence="13">Lake Konstanz</strain>
    </source>
</reference>
<dbReference type="InterPro" id="IPR005788">
    <property type="entry name" value="PDI_thioredoxin-like_dom"/>
</dbReference>
<evidence type="ECO:0000313" key="13">
    <source>
        <dbReference type="Proteomes" id="UP000051952"/>
    </source>
</evidence>
<evidence type="ECO:0000256" key="2">
    <source>
        <dbReference type="ARBA" id="ARBA00006347"/>
    </source>
</evidence>
<evidence type="ECO:0000256" key="6">
    <source>
        <dbReference type="ARBA" id="ARBA00023157"/>
    </source>
</evidence>
<proteinExistence type="inferred from homology"/>
<dbReference type="InterPro" id="IPR036356">
    <property type="entry name" value="ERp29_C_sf"/>
</dbReference>
<feature type="signal peptide" evidence="10">
    <location>
        <begin position="1"/>
        <end position="22"/>
    </location>
</feature>
<sequence>MRSLIIAAVFCVALAVAGGGGGEDPSIVLDGVVDLTPDNFDQVVGKDAGVLVEFYAPWCGHCKSLVPEYGRVGGAVKASGSSKVVVAKLNADAHGGLGSRFGVTGFPTIKYFPAGSVEPIDYSGARDAESFIKFLNEKTNAGLFLPRVVSAVEILDSANFDKIALDESKDVLVEFYAPWCGHCKSLAPTYEKLAKAYANEKNVVIASVNADSAENKPLASRFGVTGFPTLKYFPKGNKAGEEYSSGRSLGDFVTFINEKTGSQRAENGDLNEQAGVDAALNTLAAEYVAADAAGRADIKAKIVARVAEVGTDDATHYSKTVEKIEAKGDSYAATESARVAKNLEGKVTAERRDAMTIRRNILNAFKKA</sequence>
<comment type="similarity">
    <text evidence="2 9">Belongs to the protein disulfide isomerase family.</text>
</comment>
<dbReference type="OMA" id="FINEHAG"/>
<dbReference type="AlphaFoldDB" id="A0A0S4JJE1"/>
<feature type="chain" id="PRO_5006622433" description="protein disulfide-isomerase" evidence="10">
    <location>
        <begin position="23"/>
        <end position="368"/>
    </location>
</feature>
<protein>
    <recommendedName>
        <fullName evidence="3">protein disulfide-isomerase</fullName>
        <ecNumber evidence="3">5.3.4.1</ecNumber>
    </recommendedName>
</protein>
<evidence type="ECO:0000256" key="8">
    <source>
        <dbReference type="ARBA" id="ARBA00023284"/>
    </source>
</evidence>
<keyword evidence="7" id="KW-0413">Isomerase</keyword>
<dbReference type="SUPFAM" id="SSF47933">
    <property type="entry name" value="ERP29 C domain-like"/>
    <property type="match status" value="1"/>
</dbReference>